<comment type="similarity">
    <text evidence="1">Belongs to the TolB family.</text>
</comment>
<dbReference type="AlphaFoldDB" id="A0A2M8PX35"/>
<dbReference type="Pfam" id="PF07676">
    <property type="entry name" value="PD40"/>
    <property type="match status" value="1"/>
</dbReference>
<dbReference type="Pfam" id="PF26549">
    <property type="entry name" value="Tricorn_N"/>
    <property type="match status" value="2"/>
</dbReference>
<evidence type="ECO:0000313" key="7">
    <source>
        <dbReference type="Proteomes" id="UP000229681"/>
    </source>
</evidence>
<evidence type="ECO:0000256" key="1">
    <source>
        <dbReference type="ARBA" id="ARBA00009820"/>
    </source>
</evidence>
<dbReference type="Proteomes" id="UP000229681">
    <property type="component" value="Unassembled WGS sequence"/>
</dbReference>
<feature type="chain" id="PRO_5036044305" description="DUF5050 domain-containing protein" evidence="3">
    <location>
        <begin position="31"/>
        <end position="354"/>
    </location>
</feature>
<evidence type="ECO:0000313" key="4">
    <source>
        <dbReference type="EMBL" id="PJF35100.1"/>
    </source>
</evidence>
<evidence type="ECO:0000256" key="3">
    <source>
        <dbReference type="SAM" id="SignalP"/>
    </source>
</evidence>
<feature type="signal peptide" evidence="3">
    <location>
        <begin position="1"/>
        <end position="30"/>
    </location>
</feature>
<reference evidence="6 7" key="1">
    <citation type="submission" date="2017-11" db="EMBL/GenBank/DDBJ databases">
        <title>Evolution of Phototrophy in the Chloroflexi Phylum Driven by Horizontal Gene Transfer.</title>
        <authorList>
            <person name="Ward L.M."/>
            <person name="Hemp J."/>
            <person name="Shih P.M."/>
            <person name="Mcglynn S.E."/>
            <person name="Fischer W."/>
        </authorList>
    </citation>
    <scope>NUCLEOTIDE SEQUENCE [LARGE SCALE GENOMIC DNA]</scope>
    <source>
        <strain evidence="5">CP1_1M</strain>
        <strain evidence="4">JP3_13</strain>
    </source>
</reference>
<gene>
    <name evidence="4" type="ORF">CUN49_12275</name>
    <name evidence="5" type="ORF">CUN50_05390</name>
</gene>
<name>A0A2M8PX35_9CHLR</name>
<organism evidence="5 6">
    <name type="scientific">Candidatus Thermofonsia Clade 1 bacterium</name>
    <dbReference type="NCBI Taxonomy" id="2364210"/>
    <lineage>
        <taxon>Bacteria</taxon>
        <taxon>Bacillati</taxon>
        <taxon>Chloroflexota</taxon>
        <taxon>Candidatus Thermofontia</taxon>
        <taxon>Candidatus Thermofonsia Clade 1</taxon>
    </lineage>
</organism>
<evidence type="ECO:0000256" key="2">
    <source>
        <dbReference type="SAM" id="MobiDB-lite"/>
    </source>
</evidence>
<accession>A0A2M8PC39</accession>
<accession>A0A2M8PX35</accession>
<keyword evidence="3" id="KW-0732">Signal</keyword>
<dbReference type="EMBL" id="PGTL01000033">
    <property type="protein sequence ID" value="PJF42107.1"/>
    <property type="molecule type" value="Genomic_DNA"/>
</dbReference>
<dbReference type="Proteomes" id="UP000228947">
    <property type="component" value="Unassembled WGS sequence"/>
</dbReference>
<evidence type="ECO:0000313" key="5">
    <source>
        <dbReference type="EMBL" id="PJF42107.1"/>
    </source>
</evidence>
<dbReference type="InterPro" id="IPR011659">
    <property type="entry name" value="WD40"/>
</dbReference>
<dbReference type="PANTHER" id="PTHR36842:SF1">
    <property type="entry name" value="PROTEIN TOLB"/>
    <property type="match status" value="1"/>
</dbReference>
<evidence type="ECO:0000313" key="6">
    <source>
        <dbReference type="Proteomes" id="UP000228947"/>
    </source>
</evidence>
<dbReference type="PANTHER" id="PTHR36842">
    <property type="entry name" value="PROTEIN TOLB HOMOLOG"/>
    <property type="match status" value="1"/>
</dbReference>
<dbReference type="EMBL" id="PGTM01000207">
    <property type="protein sequence ID" value="PJF35100.1"/>
    <property type="molecule type" value="Genomic_DNA"/>
</dbReference>
<dbReference type="Gene3D" id="2.120.10.30">
    <property type="entry name" value="TolB, C-terminal domain"/>
    <property type="match status" value="3"/>
</dbReference>
<dbReference type="InterPro" id="IPR011042">
    <property type="entry name" value="6-blade_b-propeller_TolB-like"/>
</dbReference>
<comment type="caution">
    <text evidence="5">The sequence shown here is derived from an EMBL/GenBank/DDBJ whole genome shotgun (WGS) entry which is preliminary data.</text>
</comment>
<proteinExistence type="inferred from homology"/>
<protein>
    <recommendedName>
        <fullName evidence="8">DUF5050 domain-containing protein</fullName>
    </recommendedName>
</protein>
<sequence length="354" mass="38868">MSSSSKRHIGGKEFCLVALIAAWLLSQAVATVPEAAPTAQAVMWLGTQSSMVEQTALRGRIAFVSERNGNPEIYLMEANGSNVRRLTRNNARDDSPVWSPNGQQIAFVSERDRNRELYLMNANGGALMRLTRNSARDEWPTWSPNGELIAFVSDRDGVPQIYTIRATGGGLRRLTQTETPETQPAWSPDGKQIAFVSERDGNPEIYIMNADGSDVRRLTDDPAVDRSPRWSPDGKRLLFVSERDSARLQIFSMTSSGEDIKLIAATDAEGLRNFDPTWSPDGAWIAFTTDRDGNLEIYAVRADGSGLRNLTRSRADDYSPSWAIAAALAPSGRPTATPTPLGGGRQIGMRWRAP</sequence>
<feature type="region of interest" description="Disordered" evidence="2">
    <location>
        <begin position="331"/>
        <end position="354"/>
    </location>
</feature>
<evidence type="ECO:0008006" key="8">
    <source>
        <dbReference type="Google" id="ProtNLM"/>
    </source>
</evidence>
<dbReference type="SUPFAM" id="SSF82171">
    <property type="entry name" value="DPP6 N-terminal domain-like"/>
    <property type="match status" value="1"/>
</dbReference>